<sequence length="216" mass="24271">METILQLKNVGYRVQENQILNGISLVVNSQEYLTITGPSGSGKSTLLRIIASLLTASEGEILFQGKNIANLDPIQYRRQVSYCFQQPMLFGKTVADNLDFPFQIRQTTPDIAKQKAALKVVGLPETYLTKRITELSGGEKQRVAMIRNIMYVPDVLLLDEVTVGLDEENKRIVNELIEHFHKDHHVTILSITHDAAELNQASRLLTITKGRLEEAK</sequence>
<dbReference type="PANTHER" id="PTHR43423">
    <property type="entry name" value="ABC TRANSPORTER I FAMILY MEMBER 17"/>
    <property type="match status" value="1"/>
</dbReference>
<evidence type="ECO:0000256" key="8">
    <source>
        <dbReference type="ARBA" id="ARBA00023136"/>
    </source>
</evidence>
<proteinExistence type="predicted"/>
<dbReference type="PROSITE" id="PS50893">
    <property type="entry name" value="ABC_TRANSPORTER_2"/>
    <property type="match status" value="1"/>
</dbReference>
<keyword evidence="7" id="KW-1278">Translocase</keyword>
<dbReference type="Proteomes" id="UP000051568">
    <property type="component" value="Unassembled WGS sequence"/>
</dbReference>
<dbReference type="PATRIC" id="fig|319652.3.peg.1535"/>
<dbReference type="InterPro" id="IPR027417">
    <property type="entry name" value="P-loop_NTPase"/>
</dbReference>
<dbReference type="InterPro" id="IPR003439">
    <property type="entry name" value="ABC_transporter-like_ATP-bd"/>
</dbReference>
<evidence type="ECO:0000256" key="5">
    <source>
        <dbReference type="ARBA" id="ARBA00022741"/>
    </source>
</evidence>
<dbReference type="InterPro" id="IPR003593">
    <property type="entry name" value="AAA+_ATPase"/>
</dbReference>
<dbReference type="OrthoDB" id="9785080at2"/>
<dbReference type="AlphaFoldDB" id="A0A0R2IMD8"/>
<evidence type="ECO:0000256" key="7">
    <source>
        <dbReference type="ARBA" id="ARBA00022967"/>
    </source>
</evidence>
<accession>A0A0R2IMD8</accession>
<dbReference type="GO" id="GO:0006817">
    <property type="term" value="P:phosphate ion transport"/>
    <property type="evidence" value="ECO:0007669"/>
    <property type="project" value="UniProtKB-KW"/>
</dbReference>
<reference evidence="10 11" key="1">
    <citation type="journal article" date="2015" name="Genome Announc.">
        <title>Expanding the biotechnology potential of lactobacilli through comparative genomics of 213 strains and associated genera.</title>
        <authorList>
            <person name="Sun Z."/>
            <person name="Harris H.M."/>
            <person name="McCann A."/>
            <person name="Guo C."/>
            <person name="Argimon S."/>
            <person name="Zhang W."/>
            <person name="Yang X."/>
            <person name="Jeffery I.B."/>
            <person name="Cooney J.C."/>
            <person name="Kagawa T.F."/>
            <person name="Liu W."/>
            <person name="Song Y."/>
            <person name="Salvetti E."/>
            <person name="Wrobel A."/>
            <person name="Rasinkangas P."/>
            <person name="Parkhill J."/>
            <person name="Rea M.C."/>
            <person name="O'Sullivan O."/>
            <person name="Ritari J."/>
            <person name="Douillard F.P."/>
            <person name="Paul Ross R."/>
            <person name="Yang R."/>
            <person name="Briner A.E."/>
            <person name="Felis G.E."/>
            <person name="de Vos W.M."/>
            <person name="Barrangou R."/>
            <person name="Klaenhammer T.R."/>
            <person name="Caufield P.W."/>
            <person name="Cui Y."/>
            <person name="Zhang H."/>
            <person name="O'Toole P.W."/>
        </authorList>
    </citation>
    <scope>NUCLEOTIDE SEQUENCE [LARGE SCALE GENOMIC DNA]</scope>
    <source>
        <strain evidence="10 11">DSM 17757</strain>
    </source>
</reference>
<dbReference type="SUPFAM" id="SSF52540">
    <property type="entry name" value="P-loop containing nucleoside triphosphate hydrolases"/>
    <property type="match status" value="1"/>
</dbReference>
<feature type="domain" description="ABC transporter" evidence="9">
    <location>
        <begin position="5"/>
        <end position="215"/>
    </location>
</feature>
<evidence type="ECO:0000256" key="2">
    <source>
        <dbReference type="ARBA" id="ARBA00022475"/>
    </source>
</evidence>
<evidence type="ECO:0000313" key="10">
    <source>
        <dbReference type="EMBL" id="KRN66265.1"/>
    </source>
</evidence>
<dbReference type="Pfam" id="PF00005">
    <property type="entry name" value="ABC_tran"/>
    <property type="match status" value="1"/>
</dbReference>
<evidence type="ECO:0000256" key="6">
    <source>
        <dbReference type="ARBA" id="ARBA00022840"/>
    </source>
</evidence>
<evidence type="ECO:0000256" key="3">
    <source>
        <dbReference type="ARBA" id="ARBA00022519"/>
    </source>
</evidence>
<evidence type="ECO:0000313" key="11">
    <source>
        <dbReference type="Proteomes" id="UP000051568"/>
    </source>
</evidence>
<dbReference type="GO" id="GO:0005524">
    <property type="term" value="F:ATP binding"/>
    <property type="evidence" value="ECO:0007669"/>
    <property type="project" value="UniProtKB-KW"/>
</dbReference>
<dbReference type="PROSITE" id="PS00211">
    <property type="entry name" value="ABC_TRANSPORTER_1"/>
    <property type="match status" value="1"/>
</dbReference>
<dbReference type="STRING" id="319652.IV80_GL001515"/>
<keyword evidence="4" id="KW-0592">Phosphate transport</keyword>
<keyword evidence="11" id="KW-1185">Reference proteome</keyword>
<dbReference type="EMBL" id="JQBR01000005">
    <property type="protein sequence ID" value="KRN66265.1"/>
    <property type="molecule type" value="Genomic_DNA"/>
</dbReference>
<organism evidence="10 11">
    <name type="scientific">Pediococcus cellicola</name>
    <dbReference type="NCBI Taxonomy" id="319652"/>
    <lineage>
        <taxon>Bacteria</taxon>
        <taxon>Bacillati</taxon>
        <taxon>Bacillota</taxon>
        <taxon>Bacilli</taxon>
        <taxon>Lactobacillales</taxon>
        <taxon>Lactobacillaceae</taxon>
        <taxon>Pediococcus</taxon>
    </lineage>
</organism>
<name>A0A0R2IMD8_9LACO</name>
<dbReference type="InterPro" id="IPR017871">
    <property type="entry name" value="ABC_transporter-like_CS"/>
</dbReference>
<dbReference type="RefSeq" id="WP_057751020.1">
    <property type="nucleotide sequence ID" value="NZ_BJVH01000005.1"/>
</dbReference>
<keyword evidence="6" id="KW-0067">ATP-binding</keyword>
<protein>
    <submittedName>
        <fullName evidence="10">ABC-type uncharacterized transport system, ATPase component</fullName>
    </submittedName>
</protein>
<evidence type="ECO:0000256" key="1">
    <source>
        <dbReference type="ARBA" id="ARBA00022448"/>
    </source>
</evidence>
<dbReference type="SMART" id="SM00382">
    <property type="entry name" value="AAA"/>
    <property type="match status" value="1"/>
</dbReference>
<keyword evidence="8" id="KW-0472">Membrane</keyword>
<dbReference type="Gene3D" id="3.40.50.300">
    <property type="entry name" value="P-loop containing nucleotide triphosphate hydrolases"/>
    <property type="match status" value="1"/>
</dbReference>
<dbReference type="GO" id="GO:0016887">
    <property type="term" value="F:ATP hydrolysis activity"/>
    <property type="evidence" value="ECO:0007669"/>
    <property type="project" value="InterPro"/>
</dbReference>
<keyword evidence="3" id="KW-0997">Cell inner membrane</keyword>
<keyword evidence="2" id="KW-1003">Cell membrane</keyword>
<evidence type="ECO:0000259" key="9">
    <source>
        <dbReference type="PROSITE" id="PS50893"/>
    </source>
</evidence>
<keyword evidence="1" id="KW-0813">Transport</keyword>
<gene>
    <name evidence="10" type="ORF">IV80_GL001515</name>
</gene>
<comment type="caution">
    <text evidence="10">The sequence shown here is derived from an EMBL/GenBank/DDBJ whole genome shotgun (WGS) entry which is preliminary data.</text>
</comment>
<dbReference type="PANTHER" id="PTHR43423:SF12">
    <property type="entry name" value="IRON EXPORT ATP-BINDING PROTEIN FETA-RELATED"/>
    <property type="match status" value="1"/>
</dbReference>
<evidence type="ECO:0000256" key="4">
    <source>
        <dbReference type="ARBA" id="ARBA00022592"/>
    </source>
</evidence>
<keyword evidence="5" id="KW-0547">Nucleotide-binding</keyword>